<proteinExistence type="predicted"/>
<dbReference type="PANTHER" id="PTHR35145">
    <property type="entry name" value="CYTOPLASMIC PROTEIN-RELATED"/>
    <property type="match status" value="1"/>
</dbReference>
<dbReference type="InterPro" id="IPR038056">
    <property type="entry name" value="YjbR-like_sf"/>
</dbReference>
<evidence type="ECO:0000313" key="2">
    <source>
        <dbReference type="Proteomes" id="UP000240912"/>
    </source>
</evidence>
<comment type="caution">
    <text evidence="1">The sequence shown here is derived from an EMBL/GenBank/DDBJ whole genome shotgun (WGS) entry which is preliminary data.</text>
</comment>
<evidence type="ECO:0008006" key="3">
    <source>
        <dbReference type="Google" id="ProtNLM"/>
    </source>
</evidence>
<dbReference type="SUPFAM" id="SSF142906">
    <property type="entry name" value="YjbR-like"/>
    <property type="match status" value="1"/>
</dbReference>
<dbReference type="Proteomes" id="UP000240912">
    <property type="component" value="Unassembled WGS sequence"/>
</dbReference>
<accession>A0A2T3HHI8</accession>
<sequence>MDIESFRDFCLSLPGTTEDVKWGDHLCFLVENKIFLMCSLQAPHSFSFKIEPEAFDILVQRAGVSQAPYSAKRQWALAHSLEVFNEAELKAHVANSRSLVISKLTKKLQAKYL</sequence>
<dbReference type="InterPro" id="IPR058532">
    <property type="entry name" value="YjbR/MT2646/Rv2570-like"/>
</dbReference>
<keyword evidence="2" id="KW-1185">Reference proteome</keyword>
<evidence type="ECO:0000313" key="1">
    <source>
        <dbReference type="EMBL" id="PST81916.1"/>
    </source>
</evidence>
<dbReference type="InterPro" id="IPR007351">
    <property type="entry name" value="YjbR"/>
</dbReference>
<dbReference type="EMBL" id="PYLS01000007">
    <property type="protein sequence ID" value="PST81916.1"/>
    <property type="molecule type" value="Genomic_DNA"/>
</dbReference>
<name>A0A2T3HHI8_9SPHI</name>
<reference evidence="1 2" key="1">
    <citation type="submission" date="2018-03" db="EMBL/GenBank/DDBJ databases">
        <authorList>
            <person name="Keele B.F."/>
        </authorList>
    </citation>
    <scope>NUCLEOTIDE SEQUENCE [LARGE SCALE GENOMIC DNA]</scope>
    <source>
        <strain evidence="1 2">YL28-9</strain>
    </source>
</reference>
<dbReference type="OrthoDB" id="9789813at2"/>
<dbReference type="PANTHER" id="PTHR35145:SF1">
    <property type="entry name" value="CYTOPLASMIC PROTEIN"/>
    <property type="match status" value="1"/>
</dbReference>
<organism evidence="1 2">
    <name type="scientific">Pedobacter yulinensis</name>
    <dbReference type="NCBI Taxonomy" id="2126353"/>
    <lineage>
        <taxon>Bacteria</taxon>
        <taxon>Pseudomonadati</taxon>
        <taxon>Bacteroidota</taxon>
        <taxon>Sphingobacteriia</taxon>
        <taxon>Sphingobacteriales</taxon>
        <taxon>Sphingobacteriaceae</taxon>
        <taxon>Pedobacter</taxon>
    </lineage>
</organism>
<dbReference type="AlphaFoldDB" id="A0A2T3HHI8"/>
<dbReference type="RefSeq" id="WP_107216947.1">
    <property type="nucleotide sequence ID" value="NZ_KZ686271.1"/>
</dbReference>
<gene>
    <name evidence="1" type="ORF">C7T94_17125</name>
</gene>
<protein>
    <recommendedName>
        <fullName evidence="3">MmcQ-like protein</fullName>
    </recommendedName>
</protein>
<dbReference type="Gene3D" id="3.90.1150.30">
    <property type="match status" value="1"/>
</dbReference>
<dbReference type="Pfam" id="PF04237">
    <property type="entry name" value="YjbR"/>
    <property type="match status" value="1"/>
</dbReference>